<reference evidence="3" key="1">
    <citation type="journal article" date="2019" name="Int. J. Syst. Evol. Microbiol.">
        <title>The Global Catalogue of Microorganisms (GCM) 10K type strain sequencing project: providing services to taxonomists for standard genome sequencing and annotation.</title>
        <authorList>
            <consortium name="The Broad Institute Genomics Platform"/>
            <consortium name="The Broad Institute Genome Sequencing Center for Infectious Disease"/>
            <person name="Wu L."/>
            <person name="Ma J."/>
        </authorList>
    </citation>
    <scope>NUCLEOTIDE SEQUENCE [LARGE SCALE GENOMIC DNA]</scope>
    <source>
        <strain evidence="3">LMG 24813</strain>
    </source>
</reference>
<keyword evidence="3" id="KW-1185">Reference proteome</keyword>
<dbReference type="EMBL" id="JBHSBV010000003">
    <property type="protein sequence ID" value="MFC4201122.1"/>
    <property type="molecule type" value="Genomic_DNA"/>
</dbReference>
<dbReference type="Proteomes" id="UP001595848">
    <property type="component" value="Unassembled WGS sequence"/>
</dbReference>
<comment type="caution">
    <text evidence="2">The sequence shown here is derived from an EMBL/GenBank/DDBJ whole genome shotgun (WGS) entry which is preliminary data.</text>
</comment>
<name>A0ABV8NY34_9BURK</name>
<dbReference type="PANTHER" id="PTHR32182">
    <property type="entry name" value="DNA REPLICATION AND REPAIR PROTEIN RECF"/>
    <property type="match status" value="1"/>
</dbReference>
<dbReference type="PANTHER" id="PTHR32182:SF22">
    <property type="entry name" value="ATP-DEPENDENT ENDONUCLEASE, OLD FAMILY-RELATED"/>
    <property type="match status" value="1"/>
</dbReference>
<evidence type="ECO:0000259" key="1">
    <source>
        <dbReference type="Pfam" id="PF13304"/>
    </source>
</evidence>
<organism evidence="2 3">
    <name type="scientific">Candidimonas humi</name>
    <dbReference type="NCBI Taxonomy" id="683355"/>
    <lineage>
        <taxon>Bacteria</taxon>
        <taxon>Pseudomonadati</taxon>
        <taxon>Pseudomonadota</taxon>
        <taxon>Betaproteobacteria</taxon>
        <taxon>Burkholderiales</taxon>
        <taxon>Alcaligenaceae</taxon>
        <taxon>Candidimonas</taxon>
    </lineage>
</organism>
<gene>
    <name evidence="2" type="ORF">ACFOY1_09160</name>
</gene>
<evidence type="ECO:0000313" key="2">
    <source>
        <dbReference type="EMBL" id="MFC4201122.1"/>
    </source>
</evidence>
<dbReference type="InterPro" id="IPR003959">
    <property type="entry name" value="ATPase_AAA_core"/>
</dbReference>
<dbReference type="RefSeq" id="WP_217963542.1">
    <property type="nucleotide sequence ID" value="NZ_JAHTBN010000002.1"/>
</dbReference>
<dbReference type="Pfam" id="PF13304">
    <property type="entry name" value="AAA_21"/>
    <property type="match status" value="1"/>
</dbReference>
<dbReference type="PIRSF" id="PIRSF029347">
    <property type="entry name" value="RecF"/>
    <property type="match status" value="1"/>
</dbReference>
<accession>A0ABV8NY34</accession>
<dbReference type="InterPro" id="IPR014555">
    <property type="entry name" value="RecF-like"/>
</dbReference>
<feature type="domain" description="ATPase AAA-type core" evidence="1">
    <location>
        <begin position="27"/>
        <end position="331"/>
    </location>
</feature>
<protein>
    <submittedName>
        <fullName evidence="2">AAA family ATPase</fullName>
    </submittedName>
</protein>
<evidence type="ECO:0000313" key="3">
    <source>
        <dbReference type="Proteomes" id="UP001595848"/>
    </source>
</evidence>
<proteinExistence type="predicted"/>
<sequence length="389" mass="44130">MQITRLKLKNWRNFREVDVPLGPRNYVMGANASGKSNLLDVFRFLRTLAQTEGGGLQKALKDRGGLTKLRSLHARRDPEVRIEVELIDDTPDIEEQWRYVLALKTEGKGQQRVLVSEERVEHNGKALLDRPSNNREDLDDPERLTQTHLEQIGSNSSFRSLAEYFAATTYLHLVPQLLTHGDEIAARIPENDPFGQGLMQRIAKVSKKVRDARLRRIQQTLAKAVPLFSDLRFEQDAISGMWHLEANFTHWRVNGAWQRENQFSDGTLRLIGLLWALQEGDGLLLLEEPELSLNDGIVSHVPLLIDRVLRDRKKRVSSRQVIVSTHSETLLHNVSGDANLLLIEPGANGSTIRPPNREEIEQTLHGLSPAEVLLPKTRPQNVEQLGLWA</sequence>